<keyword evidence="3" id="KW-1185">Reference proteome</keyword>
<gene>
    <name evidence="2" type="ORF">C8D82_14817</name>
</gene>
<evidence type="ECO:0000313" key="2">
    <source>
        <dbReference type="EMBL" id="PVY34756.1"/>
    </source>
</evidence>
<dbReference type="InterPro" id="IPR011330">
    <property type="entry name" value="Glyco_hydro/deAcase_b/a-brl"/>
</dbReference>
<dbReference type="Pfam" id="PF01522">
    <property type="entry name" value="Polysacc_deac_1"/>
    <property type="match status" value="1"/>
</dbReference>
<dbReference type="OrthoDB" id="9814639at2"/>
<protein>
    <submittedName>
        <fullName evidence="2">Polysaccharide deacetylase</fullName>
    </submittedName>
</protein>
<sequence>MKTETFLRILAGLLCAGNTGAENPLEFREYTQTVRLEFLSPREARQAQLLANPLPRNYKLAVSARWDDSAWEHLRTLEHMKKYGLKGTFYQNNPVWCLRRDPDYLKTLQTGGCSIGLHTVTHPHLPCVDSVSHFREYMRNRIMLEVSGQACINSQVLPFCDWWEPVAHVTGSIGHGMRAAGIISSPDVMMKSEHRPALGHPPRSHAYSRILTPGDREPKLAVFEKQLKSCLADAETLRENPSISMAMHSWHSEEGLKTLDLIFERLARRPDWWYCNQTEYGAYRYEALNCSVRKETQDCAAIFSITRMTPAELGADVPLWFTVSAATPLKAAGGRLHGTLLEVPHDSQREVPRKIGRMMKNGTSSEFPELSLTLASLGAGKWRAVIKNQGWSDLRECEFTFRFPAVWEKAAMRADLPAVKAGSSASVTVVQPSRRPELYFQYGAPYAALQLDFRRNGKQNRLYAEWEEPAPEKLPLPPDDAALICEMPPNADPAGISRPDTVLAKSGLTASRHIRKRKNAGPYSIHPVIDNRKWPRDTAVLAILDFETDSASPLQFRSRSLEAWLKCEIWFNGKKIGPAHSGTVDLQPLSGRNRLVFRTPPNHGIVFTLTGREDSQIKFLKTE</sequence>
<dbReference type="SUPFAM" id="SSF88713">
    <property type="entry name" value="Glycoside hydrolase/deacetylase"/>
    <property type="match status" value="1"/>
</dbReference>
<feature type="domain" description="NodB homology" evidence="1">
    <location>
        <begin position="75"/>
        <end position="139"/>
    </location>
</feature>
<dbReference type="GO" id="GO:0005975">
    <property type="term" value="P:carbohydrate metabolic process"/>
    <property type="evidence" value="ECO:0007669"/>
    <property type="project" value="InterPro"/>
</dbReference>
<dbReference type="AlphaFoldDB" id="A0A2U1AEH4"/>
<evidence type="ECO:0000313" key="3">
    <source>
        <dbReference type="Proteomes" id="UP000245959"/>
    </source>
</evidence>
<organism evidence="2 3">
    <name type="scientific">Victivallis vadensis</name>
    <dbReference type="NCBI Taxonomy" id="172901"/>
    <lineage>
        <taxon>Bacteria</taxon>
        <taxon>Pseudomonadati</taxon>
        <taxon>Lentisphaerota</taxon>
        <taxon>Lentisphaeria</taxon>
        <taxon>Victivallales</taxon>
        <taxon>Victivallaceae</taxon>
        <taxon>Victivallis</taxon>
    </lineage>
</organism>
<name>A0A2U1AEH4_9BACT</name>
<comment type="caution">
    <text evidence="2">The sequence shown here is derived from an EMBL/GenBank/DDBJ whole genome shotgun (WGS) entry which is preliminary data.</text>
</comment>
<dbReference type="Proteomes" id="UP000245959">
    <property type="component" value="Unassembled WGS sequence"/>
</dbReference>
<dbReference type="InterPro" id="IPR002509">
    <property type="entry name" value="NODB_dom"/>
</dbReference>
<dbReference type="RefSeq" id="WP_116885873.1">
    <property type="nucleotide sequence ID" value="NZ_CABMMC010000026.1"/>
</dbReference>
<accession>A0A2U1AEH4</accession>
<evidence type="ECO:0000259" key="1">
    <source>
        <dbReference type="Pfam" id="PF01522"/>
    </source>
</evidence>
<dbReference type="Gene3D" id="3.20.20.370">
    <property type="entry name" value="Glycoside hydrolase/deacetylase"/>
    <property type="match status" value="1"/>
</dbReference>
<dbReference type="EMBL" id="QEKH01000048">
    <property type="protein sequence ID" value="PVY34756.1"/>
    <property type="molecule type" value="Genomic_DNA"/>
</dbReference>
<dbReference type="GO" id="GO:0016810">
    <property type="term" value="F:hydrolase activity, acting on carbon-nitrogen (but not peptide) bonds"/>
    <property type="evidence" value="ECO:0007669"/>
    <property type="project" value="InterPro"/>
</dbReference>
<dbReference type="GeneID" id="78297133"/>
<dbReference type="CDD" id="cd10967">
    <property type="entry name" value="CE4_GLA_like_6s"/>
    <property type="match status" value="1"/>
</dbReference>
<reference evidence="2 3" key="1">
    <citation type="submission" date="2018-04" db="EMBL/GenBank/DDBJ databases">
        <title>Genomic Encyclopedia of Type Strains, Phase IV (KMG-IV): sequencing the most valuable type-strain genomes for metagenomic binning, comparative biology and taxonomic classification.</title>
        <authorList>
            <person name="Goeker M."/>
        </authorList>
    </citation>
    <scope>NUCLEOTIDE SEQUENCE [LARGE SCALE GENOMIC DNA]</scope>
    <source>
        <strain evidence="2 3">DSM 14823</strain>
    </source>
</reference>
<proteinExistence type="predicted"/>